<name>A0A382J4A0_9ZZZZ</name>
<dbReference type="InterPro" id="IPR056798">
    <property type="entry name" value="ADH_Fe_C"/>
</dbReference>
<dbReference type="PROSITE" id="PS00913">
    <property type="entry name" value="ADH_IRON_1"/>
    <property type="match status" value="1"/>
</dbReference>
<reference evidence="6" key="1">
    <citation type="submission" date="2018-05" db="EMBL/GenBank/DDBJ databases">
        <authorList>
            <person name="Lanie J.A."/>
            <person name="Ng W.-L."/>
            <person name="Kazmierczak K.M."/>
            <person name="Andrzejewski T.M."/>
            <person name="Davidsen T.M."/>
            <person name="Wayne K.J."/>
            <person name="Tettelin H."/>
            <person name="Glass J.I."/>
            <person name="Rusch D."/>
            <person name="Podicherti R."/>
            <person name="Tsui H.-C.T."/>
            <person name="Winkler M.E."/>
        </authorList>
    </citation>
    <scope>NUCLEOTIDE SEQUENCE</scope>
</reference>
<evidence type="ECO:0000259" key="5">
    <source>
        <dbReference type="Pfam" id="PF25137"/>
    </source>
</evidence>
<evidence type="ECO:0000256" key="3">
    <source>
        <dbReference type="ARBA" id="ARBA00023027"/>
    </source>
</evidence>
<feature type="domain" description="Alcohol dehydrogenase iron-type/glycerol dehydrogenase GldA" evidence="4">
    <location>
        <begin position="9"/>
        <end position="194"/>
    </location>
</feature>
<feature type="domain" description="Fe-containing alcohol dehydrogenase-like C-terminal" evidence="5">
    <location>
        <begin position="205"/>
        <end position="272"/>
    </location>
</feature>
<organism evidence="6">
    <name type="scientific">marine metagenome</name>
    <dbReference type="NCBI Taxonomy" id="408172"/>
    <lineage>
        <taxon>unclassified sequences</taxon>
        <taxon>metagenomes</taxon>
        <taxon>ecological metagenomes</taxon>
    </lineage>
</organism>
<evidence type="ECO:0000256" key="1">
    <source>
        <dbReference type="ARBA" id="ARBA00007358"/>
    </source>
</evidence>
<dbReference type="EMBL" id="UINC01071462">
    <property type="protein sequence ID" value="SVC06375.1"/>
    <property type="molecule type" value="Genomic_DNA"/>
</dbReference>
<dbReference type="GO" id="GO:0004022">
    <property type="term" value="F:alcohol dehydrogenase (NAD+) activity"/>
    <property type="evidence" value="ECO:0007669"/>
    <property type="project" value="TreeGrafter"/>
</dbReference>
<dbReference type="InterPro" id="IPR001670">
    <property type="entry name" value="ADH_Fe/GldA"/>
</dbReference>
<accession>A0A382J4A0</accession>
<keyword evidence="3" id="KW-0520">NAD</keyword>
<dbReference type="AlphaFoldDB" id="A0A382J4A0"/>
<dbReference type="Gene3D" id="1.20.1090.10">
    <property type="entry name" value="Dehydroquinate synthase-like - alpha domain"/>
    <property type="match status" value="1"/>
</dbReference>
<feature type="non-terminal residue" evidence="6">
    <location>
        <position position="275"/>
    </location>
</feature>
<feature type="non-terminal residue" evidence="6">
    <location>
        <position position="1"/>
    </location>
</feature>
<dbReference type="FunFam" id="3.40.50.1970:FF:000003">
    <property type="entry name" value="Alcohol dehydrogenase, iron-containing"/>
    <property type="match status" value="1"/>
</dbReference>
<gene>
    <name evidence="6" type="ORF">METZ01_LOCUS259229</name>
</gene>
<dbReference type="InterPro" id="IPR039697">
    <property type="entry name" value="Alcohol_dehydrogenase_Fe"/>
</dbReference>
<comment type="similarity">
    <text evidence="1">Belongs to the iron-containing alcohol dehydrogenase family.</text>
</comment>
<protein>
    <submittedName>
        <fullName evidence="6">Uncharacterized protein</fullName>
    </submittedName>
</protein>
<sequence length="275" mass="29846">MSNFNWGYPNTVWFGNGRINKLPKACNILNIKKPLLVTDKDLTKTQIVSKAININKEASLFTEVFSDLKGNPFGSHVQKGVEQFKNGSHDGVIALGGGSSLDVGKSIALLASINRPLWDFTAEGSFWSENKFFESMAKNKMINTENIKPIIAIPTTAGTGSETSRAAAIINEQTNTKKIIFHPRMLPTLTILDPELTIGLPPFLTAATGMDAFAHNLEAYCAPGYHPMADGIALEGMWLIKKWLTTAVNEGENLEARGNMLTASSMGATAFQKGL</sequence>
<evidence type="ECO:0000259" key="4">
    <source>
        <dbReference type="Pfam" id="PF00465"/>
    </source>
</evidence>
<dbReference type="CDD" id="cd14861">
    <property type="entry name" value="Fe-ADH-like"/>
    <property type="match status" value="1"/>
</dbReference>
<dbReference type="SUPFAM" id="SSF56796">
    <property type="entry name" value="Dehydroquinate synthase-like"/>
    <property type="match status" value="1"/>
</dbReference>
<keyword evidence="2" id="KW-0560">Oxidoreductase</keyword>
<dbReference type="Pfam" id="PF25137">
    <property type="entry name" value="ADH_Fe_C"/>
    <property type="match status" value="1"/>
</dbReference>
<dbReference type="PANTHER" id="PTHR11496:SF102">
    <property type="entry name" value="ALCOHOL DEHYDROGENASE 4"/>
    <property type="match status" value="1"/>
</dbReference>
<dbReference type="InterPro" id="IPR018211">
    <property type="entry name" value="ADH_Fe_CS"/>
</dbReference>
<proteinExistence type="inferred from homology"/>
<evidence type="ECO:0000313" key="6">
    <source>
        <dbReference type="EMBL" id="SVC06375.1"/>
    </source>
</evidence>
<evidence type="ECO:0000256" key="2">
    <source>
        <dbReference type="ARBA" id="ARBA00023002"/>
    </source>
</evidence>
<dbReference type="GO" id="GO:0046872">
    <property type="term" value="F:metal ion binding"/>
    <property type="evidence" value="ECO:0007669"/>
    <property type="project" value="InterPro"/>
</dbReference>
<dbReference type="Gene3D" id="3.40.50.1970">
    <property type="match status" value="1"/>
</dbReference>
<dbReference type="Pfam" id="PF00465">
    <property type="entry name" value="Fe-ADH"/>
    <property type="match status" value="1"/>
</dbReference>
<dbReference type="PANTHER" id="PTHR11496">
    <property type="entry name" value="ALCOHOL DEHYDROGENASE"/>
    <property type="match status" value="1"/>
</dbReference>